<dbReference type="Proteomes" id="UP000626092">
    <property type="component" value="Unassembled WGS sequence"/>
</dbReference>
<evidence type="ECO:0000313" key="2">
    <source>
        <dbReference type="EMBL" id="KAF7136636.1"/>
    </source>
</evidence>
<reference evidence="2" key="1">
    <citation type="submission" date="2019-11" db="EMBL/GenBank/DDBJ databases">
        <authorList>
            <person name="Liu Y."/>
            <person name="Hou J."/>
            <person name="Li T.-Q."/>
            <person name="Guan C.-H."/>
            <person name="Wu X."/>
            <person name="Wu H.-Z."/>
            <person name="Ling F."/>
            <person name="Zhang R."/>
            <person name="Shi X.-G."/>
            <person name="Ren J.-P."/>
            <person name="Chen E.-F."/>
            <person name="Sun J.-M."/>
        </authorList>
    </citation>
    <scope>NUCLEOTIDE SEQUENCE</scope>
    <source>
        <strain evidence="2">Adult_tree_wgs_1</strain>
        <tissue evidence="2">Leaves</tissue>
    </source>
</reference>
<feature type="region of interest" description="Disordered" evidence="1">
    <location>
        <begin position="44"/>
        <end position="77"/>
    </location>
</feature>
<sequence length="108" mass="11714">MPSTVDKRFFLVRNDETVDFSFRKCVDHILPLAENMQIKSDVNKALGGGGRGHRGRGGAGRRSGHGCGQGGLGRGGRSRNRGFVPVLAAMDLDFLVLSDVLKNEQYLV</sequence>
<accession>A0A834GQS9</accession>
<proteinExistence type="predicted"/>
<protein>
    <submittedName>
        <fullName evidence="2">Uncharacterized protein</fullName>
    </submittedName>
</protein>
<evidence type="ECO:0000313" key="3">
    <source>
        <dbReference type="Proteomes" id="UP000626092"/>
    </source>
</evidence>
<organism evidence="2 3">
    <name type="scientific">Rhododendron simsii</name>
    <name type="common">Sims's rhododendron</name>
    <dbReference type="NCBI Taxonomy" id="118357"/>
    <lineage>
        <taxon>Eukaryota</taxon>
        <taxon>Viridiplantae</taxon>
        <taxon>Streptophyta</taxon>
        <taxon>Embryophyta</taxon>
        <taxon>Tracheophyta</taxon>
        <taxon>Spermatophyta</taxon>
        <taxon>Magnoliopsida</taxon>
        <taxon>eudicotyledons</taxon>
        <taxon>Gunneridae</taxon>
        <taxon>Pentapetalae</taxon>
        <taxon>asterids</taxon>
        <taxon>Ericales</taxon>
        <taxon>Ericaceae</taxon>
        <taxon>Ericoideae</taxon>
        <taxon>Rhodoreae</taxon>
        <taxon>Rhododendron</taxon>
    </lineage>
</organism>
<evidence type="ECO:0000256" key="1">
    <source>
        <dbReference type="SAM" id="MobiDB-lite"/>
    </source>
</evidence>
<dbReference type="AlphaFoldDB" id="A0A834GQS9"/>
<keyword evidence="3" id="KW-1185">Reference proteome</keyword>
<gene>
    <name evidence="2" type="ORF">RHSIM_Rhsim08G0137200</name>
</gene>
<name>A0A834GQS9_RHOSS</name>
<feature type="compositionally biased region" description="Gly residues" evidence="1">
    <location>
        <begin position="57"/>
        <end position="75"/>
    </location>
</feature>
<dbReference type="OrthoDB" id="409625at2759"/>
<dbReference type="EMBL" id="WJXA01000008">
    <property type="protein sequence ID" value="KAF7136636.1"/>
    <property type="molecule type" value="Genomic_DNA"/>
</dbReference>
<comment type="caution">
    <text evidence="2">The sequence shown here is derived from an EMBL/GenBank/DDBJ whole genome shotgun (WGS) entry which is preliminary data.</text>
</comment>